<dbReference type="GO" id="GO:0008168">
    <property type="term" value="F:methyltransferase activity"/>
    <property type="evidence" value="ECO:0007669"/>
    <property type="project" value="UniProtKB-KW"/>
</dbReference>
<dbReference type="InterPro" id="IPR029063">
    <property type="entry name" value="SAM-dependent_MTases_sf"/>
</dbReference>
<reference evidence="2" key="1">
    <citation type="journal article" date="2019" name="PLoS Negl. Trop. Dis.">
        <title>Revisiting the worldwide diversity of Leptospira species in the environment.</title>
        <authorList>
            <person name="Vincent A.T."/>
            <person name="Schiettekatte O."/>
            <person name="Bourhy P."/>
            <person name="Veyrier F.J."/>
            <person name="Picardeau M."/>
        </authorList>
    </citation>
    <scope>NUCLEOTIDE SEQUENCE [LARGE SCALE GENOMIC DNA]</scope>
    <source>
        <strain evidence="2">201300427</strain>
    </source>
</reference>
<name>A0A4R9LWS3_9LEPT</name>
<sequence length="271" mass="30679">MSNPLSSSEPWSHVAIGYKKNTQAFLEPYSLKAIEIINPQLGDYVLDVATGPGTLSLPLSKIVKRIEAIDFAESMIEQLKGGIQKEKIENIFPHLMDGQNLQFPDQTFDLAFSMFGLMFFPDKMKGLKEIYRVLKPGGKIAISSWAPVADSNMMQLVFGALREAVPEIPPAQENIASLENRDYFLSQLKEAGFSEIEVIPFSPEYEVKDPDEFYHSMVEGNAPIQWMKKSMPEEVWKQKNEIMLGYVRREWKLLPSKLTSKAWIGIGRKAS</sequence>
<comment type="caution">
    <text evidence="2">The sequence shown here is derived from an EMBL/GenBank/DDBJ whole genome shotgun (WGS) entry which is preliminary data.</text>
</comment>
<evidence type="ECO:0000313" key="2">
    <source>
        <dbReference type="EMBL" id="TGN18744.1"/>
    </source>
</evidence>
<dbReference type="OrthoDB" id="9772751at2"/>
<protein>
    <submittedName>
        <fullName evidence="2">Methyltransferase domain-containing protein</fullName>
    </submittedName>
</protein>
<dbReference type="EMBL" id="RQHW01000047">
    <property type="protein sequence ID" value="TGN18744.1"/>
    <property type="molecule type" value="Genomic_DNA"/>
</dbReference>
<dbReference type="Pfam" id="PF13649">
    <property type="entry name" value="Methyltransf_25"/>
    <property type="match status" value="1"/>
</dbReference>
<dbReference type="Gene3D" id="3.40.50.150">
    <property type="entry name" value="Vaccinia Virus protein VP39"/>
    <property type="match status" value="1"/>
</dbReference>
<keyword evidence="2" id="KW-0489">Methyltransferase</keyword>
<keyword evidence="3" id="KW-1185">Reference proteome</keyword>
<dbReference type="SUPFAM" id="SSF53335">
    <property type="entry name" value="S-adenosyl-L-methionine-dependent methyltransferases"/>
    <property type="match status" value="1"/>
</dbReference>
<dbReference type="AlphaFoldDB" id="A0A4R9LWS3"/>
<accession>A0A4R9LWS3</accession>
<evidence type="ECO:0000259" key="1">
    <source>
        <dbReference type="Pfam" id="PF13649"/>
    </source>
</evidence>
<dbReference type="PANTHER" id="PTHR43591">
    <property type="entry name" value="METHYLTRANSFERASE"/>
    <property type="match status" value="1"/>
</dbReference>
<proteinExistence type="predicted"/>
<dbReference type="RefSeq" id="WP_135761426.1">
    <property type="nucleotide sequence ID" value="NZ_RQHW01000047.1"/>
</dbReference>
<keyword evidence="2" id="KW-0808">Transferase</keyword>
<organism evidence="2 3">
    <name type="scientific">Leptospira idonii</name>
    <dbReference type="NCBI Taxonomy" id="1193500"/>
    <lineage>
        <taxon>Bacteria</taxon>
        <taxon>Pseudomonadati</taxon>
        <taxon>Spirochaetota</taxon>
        <taxon>Spirochaetia</taxon>
        <taxon>Leptospirales</taxon>
        <taxon>Leptospiraceae</taxon>
        <taxon>Leptospira</taxon>
    </lineage>
</organism>
<dbReference type="PANTHER" id="PTHR43591:SF57">
    <property type="entry name" value="METHYLTRANSFERASE DOMAIN-CONTAINING PROTEIN-RELATED"/>
    <property type="match status" value="1"/>
</dbReference>
<gene>
    <name evidence="2" type="ORF">EHS15_15355</name>
</gene>
<dbReference type="InterPro" id="IPR041698">
    <property type="entry name" value="Methyltransf_25"/>
</dbReference>
<dbReference type="Proteomes" id="UP000298058">
    <property type="component" value="Unassembled WGS sequence"/>
</dbReference>
<dbReference type="GO" id="GO:0032259">
    <property type="term" value="P:methylation"/>
    <property type="evidence" value="ECO:0007669"/>
    <property type="project" value="UniProtKB-KW"/>
</dbReference>
<feature type="domain" description="Methyltransferase" evidence="1">
    <location>
        <begin position="45"/>
        <end position="138"/>
    </location>
</feature>
<evidence type="ECO:0000313" key="3">
    <source>
        <dbReference type="Proteomes" id="UP000298058"/>
    </source>
</evidence>
<dbReference type="CDD" id="cd02440">
    <property type="entry name" value="AdoMet_MTases"/>
    <property type="match status" value="1"/>
</dbReference>